<proteinExistence type="predicted"/>
<accession>A0ACC2GEQ0</accession>
<organism evidence="1 2">
    <name type="scientific">Dallia pectoralis</name>
    <name type="common">Alaska blackfish</name>
    <dbReference type="NCBI Taxonomy" id="75939"/>
    <lineage>
        <taxon>Eukaryota</taxon>
        <taxon>Metazoa</taxon>
        <taxon>Chordata</taxon>
        <taxon>Craniata</taxon>
        <taxon>Vertebrata</taxon>
        <taxon>Euteleostomi</taxon>
        <taxon>Actinopterygii</taxon>
        <taxon>Neopterygii</taxon>
        <taxon>Teleostei</taxon>
        <taxon>Protacanthopterygii</taxon>
        <taxon>Esociformes</taxon>
        <taxon>Umbridae</taxon>
        <taxon>Dallia</taxon>
    </lineage>
</organism>
<name>A0ACC2GEQ0_DALPE</name>
<comment type="caution">
    <text evidence="1">The sequence shown here is derived from an EMBL/GenBank/DDBJ whole genome shotgun (WGS) entry which is preliminary data.</text>
</comment>
<protein>
    <submittedName>
        <fullName evidence="1">Uncharacterized protein</fullName>
    </submittedName>
</protein>
<sequence>MSNSCLPPALCGAWPLSHKPNEPPHFPSLSDWGKEDAGLSHTDHWFRYDQRKRAQLTEGDDSLSKLSTPLVLLFYSQTILRTPTPSRFGQEPCARQSVPIRLALDTHKAARRSDESR</sequence>
<evidence type="ECO:0000313" key="1">
    <source>
        <dbReference type="EMBL" id="KAJ8001930.1"/>
    </source>
</evidence>
<keyword evidence="2" id="KW-1185">Reference proteome</keyword>
<dbReference type="EMBL" id="CM055741">
    <property type="protein sequence ID" value="KAJ8001930.1"/>
    <property type="molecule type" value="Genomic_DNA"/>
</dbReference>
<gene>
    <name evidence="1" type="ORF">DPEC_G00174520</name>
</gene>
<evidence type="ECO:0000313" key="2">
    <source>
        <dbReference type="Proteomes" id="UP001157502"/>
    </source>
</evidence>
<reference evidence="1" key="1">
    <citation type="submission" date="2021-05" db="EMBL/GenBank/DDBJ databases">
        <authorList>
            <person name="Pan Q."/>
            <person name="Jouanno E."/>
            <person name="Zahm M."/>
            <person name="Klopp C."/>
            <person name="Cabau C."/>
            <person name="Louis A."/>
            <person name="Berthelot C."/>
            <person name="Parey E."/>
            <person name="Roest Crollius H."/>
            <person name="Montfort J."/>
            <person name="Robinson-Rechavi M."/>
            <person name="Bouchez O."/>
            <person name="Lampietro C."/>
            <person name="Lopez Roques C."/>
            <person name="Donnadieu C."/>
            <person name="Postlethwait J."/>
            <person name="Bobe J."/>
            <person name="Dillon D."/>
            <person name="Chandos A."/>
            <person name="von Hippel F."/>
            <person name="Guiguen Y."/>
        </authorList>
    </citation>
    <scope>NUCLEOTIDE SEQUENCE</scope>
    <source>
        <strain evidence="1">YG-Jan2019</strain>
    </source>
</reference>
<dbReference type="Proteomes" id="UP001157502">
    <property type="component" value="Chromosome 14"/>
</dbReference>